<evidence type="ECO:0000256" key="1">
    <source>
        <dbReference type="ARBA" id="ARBA00011073"/>
    </source>
</evidence>
<dbReference type="InterPro" id="IPR017310">
    <property type="entry name" value="Pept_S8A_subtilisin_clostridia"/>
</dbReference>
<dbReference type="STRING" id="37658.SAMN05661086_01321"/>
<dbReference type="PANTHER" id="PTHR43806">
    <property type="entry name" value="PEPTIDASE S8"/>
    <property type="match status" value="1"/>
</dbReference>
<dbReference type="EMBL" id="FOYZ01000004">
    <property type="protein sequence ID" value="SFR72515.1"/>
    <property type="molecule type" value="Genomic_DNA"/>
</dbReference>
<dbReference type="PROSITE" id="PS00136">
    <property type="entry name" value="SUBTILASE_ASP"/>
    <property type="match status" value="1"/>
</dbReference>
<dbReference type="Gene3D" id="3.40.50.200">
    <property type="entry name" value="Peptidase S8/S53 domain"/>
    <property type="match status" value="1"/>
</dbReference>
<dbReference type="InterPro" id="IPR023827">
    <property type="entry name" value="Peptidase_S8_Asp-AS"/>
</dbReference>
<evidence type="ECO:0000256" key="2">
    <source>
        <dbReference type="ARBA" id="ARBA00022670"/>
    </source>
</evidence>
<dbReference type="PIRSF" id="PIRSF037894">
    <property type="entry name" value="Subtilisin_rel_CspABC"/>
    <property type="match status" value="1"/>
</dbReference>
<keyword evidence="9" id="KW-1185">Reference proteome</keyword>
<dbReference type="GO" id="GO:0006508">
    <property type="term" value="P:proteolysis"/>
    <property type="evidence" value="ECO:0007669"/>
    <property type="project" value="UniProtKB-KW"/>
</dbReference>
<dbReference type="Gene3D" id="2.60.120.1290">
    <property type="match status" value="1"/>
</dbReference>
<sequence length="565" mass="62848">MIQNCGDAIISEDYADFIVELENIPERLRENYDFCSNNVNDNYSIAYTPIATLPENLIHLYTYSIYPRCFGLLDTGALEDSGVARIQQIPALNLTGQDVLIGIIDTGIDYTHEAFINPDGTTRIASIWDQTIQSESAFPENLFYGTEYTKEQINLALASEDPFSIVPSTDDNGHGTFLAGIAAGNPSKANDFSGIATSAELVIVKLKPAKKYLRDFFYIPEDAVCYQENDIMFGIKYLVQTARNLSRPISICIGIGSSQGSHDSRNPLSIYLSAVSDQVGIGISIAAGNEGNSGHHYSGTINEDPGYDTVELNIGANTNGFSMELWGNSPNSFFIDILSPDGEYIPRIPARLKETRRLSFIFAPTIIFVDYEVIESQTGDVLILIRFQNPTEGIWRFRVYSTTNYNPYFHIWLPITNFLSTSTFFTKPDPNTTLTSPANTIYPVVATAYDYTNQSLYINASRGYTRTNVISPSFAAPGVNLIGPDLNNTYTRRTGTSIAAAFSAGTVAMFLEWGIVRKNQPQMDTLQIKNFLIRGARRDDSMTYPNQQWGYGTLDVYNSFNRLRE</sequence>
<dbReference type="PROSITE" id="PS51892">
    <property type="entry name" value="SUBTILASE"/>
    <property type="match status" value="1"/>
</dbReference>
<dbReference type="Proteomes" id="UP000199659">
    <property type="component" value="Unassembled WGS sequence"/>
</dbReference>
<evidence type="ECO:0000256" key="3">
    <source>
        <dbReference type="ARBA" id="ARBA00022801"/>
    </source>
</evidence>
<evidence type="ECO:0000256" key="5">
    <source>
        <dbReference type="PIRSR" id="PIRSR615500-1"/>
    </source>
</evidence>
<dbReference type="InterPro" id="IPR015500">
    <property type="entry name" value="Peptidase_S8_subtilisin-rel"/>
</dbReference>
<proteinExistence type="inferred from homology"/>
<dbReference type="AlphaFoldDB" id="A0A1I6J0H4"/>
<organism evidence="8 9">
    <name type="scientific">Anaeromicropila populeti</name>
    <dbReference type="NCBI Taxonomy" id="37658"/>
    <lineage>
        <taxon>Bacteria</taxon>
        <taxon>Bacillati</taxon>
        <taxon>Bacillota</taxon>
        <taxon>Clostridia</taxon>
        <taxon>Lachnospirales</taxon>
        <taxon>Lachnospiraceae</taxon>
        <taxon>Anaeromicropila</taxon>
    </lineage>
</organism>
<comment type="similarity">
    <text evidence="1 6">Belongs to the peptidase S8 family.</text>
</comment>
<dbReference type="PRINTS" id="PR00723">
    <property type="entry name" value="SUBTILISIN"/>
</dbReference>
<dbReference type="InterPro" id="IPR000209">
    <property type="entry name" value="Peptidase_S8/S53_dom"/>
</dbReference>
<keyword evidence="2 6" id="KW-0645">Protease</keyword>
<evidence type="ECO:0000259" key="7">
    <source>
        <dbReference type="Pfam" id="PF00082"/>
    </source>
</evidence>
<dbReference type="InterPro" id="IPR034045">
    <property type="entry name" value="Pep_S8_CspA-like"/>
</dbReference>
<dbReference type="CDD" id="cd07478">
    <property type="entry name" value="Peptidases_S8_CspA-like"/>
    <property type="match status" value="1"/>
</dbReference>
<evidence type="ECO:0000256" key="4">
    <source>
        <dbReference type="ARBA" id="ARBA00022825"/>
    </source>
</evidence>
<dbReference type="InterPro" id="IPR036852">
    <property type="entry name" value="Peptidase_S8/S53_dom_sf"/>
</dbReference>
<keyword evidence="4 6" id="KW-0720">Serine protease</keyword>
<dbReference type="RefSeq" id="WP_092559902.1">
    <property type="nucleotide sequence ID" value="NZ_FOYZ01000004.1"/>
</dbReference>
<keyword evidence="3 6" id="KW-0378">Hydrolase</keyword>
<gene>
    <name evidence="8" type="ORF">SAMN05661086_01321</name>
</gene>
<dbReference type="SUPFAM" id="SSF52743">
    <property type="entry name" value="Subtilisin-like"/>
    <property type="match status" value="1"/>
</dbReference>
<dbReference type="Pfam" id="PF00082">
    <property type="entry name" value="Peptidase_S8"/>
    <property type="match status" value="2"/>
</dbReference>
<feature type="active site" description="Charge relay system" evidence="5 6">
    <location>
        <position position="105"/>
    </location>
</feature>
<dbReference type="InterPro" id="IPR050131">
    <property type="entry name" value="Peptidase_S8_subtilisin-like"/>
</dbReference>
<feature type="active site" description="Charge relay system" evidence="5 6">
    <location>
        <position position="497"/>
    </location>
</feature>
<reference evidence="8 9" key="1">
    <citation type="submission" date="2016-10" db="EMBL/GenBank/DDBJ databases">
        <authorList>
            <person name="de Groot N.N."/>
        </authorList>
    </citation>
    <scope>NUCLEOTIDE SEQUENCE [LARGE SCALE GENOMIC DNA]</scope>
    <source>
        <strain evidence="8 9">743A</strain>
    </source>
</reference>
<dbReference type="GO" id="GO:0004252">
    <property type="term" value="F:serine-type endopeptidase activity"/>
    <property type="evidence" value="ECO:0007669"/>
    <property type="project" value="UniProtKB-UniRule"/>
</dbReference>
<evidence type="ECO:0000313" key="8">
    <source>
        <dbReference type="EMBL" id="SFR72515.1"/>
    </source>
</evidence>
<dbReference type="OrthoDB" id="9762689at2"/>
<feature type="domain" description="Peptidase S8/S53" evidence="7">
    <location>
        <begin position="96"/>
        <end position="291"/>
    </location>
</feature>
<name>A0A1I6J0H4_9FIRM</name>
<feature type="domain" description="Peptidase S8/S53" evidence="7">
    <location>
        <begin position="401"/>
        <end position="552"/>
    </location>
</feature>
<dbReference type="PANTHER" id="PTHR43806:SF11">
    <property type="entry name" value="CEREVISIN-RELATED"/>
    <property type="match status" value="1"/>
</dbReference>
<accession>A0A1I6J0H4</accession>
<evidence type="ECO:0000313" key="9">
    <source>
        <dbReference type="Proteomes" id="UP000199659"/>
    </source>
</evidence>
<protein>
    <submittedName>
        <fullName evidence="8">Subtilase family protein</fullName>
    </submittedName>
</protein>
<evidence type="ECO:0000256" key="6">
    <source>
        <dbReference type="PROSITE-ProRule" id="PRU01240"/>
    </source>
</evidence>
<feature type="active site" description="Charge relay system" evidence="5 6">
    <location>
        <position position="174"/>
    </location>
</feature>